<name>A0A7Z7LHI4_9BACT</name>
<accession>A0A7Z7LHI4</accession>
<organism evidence="2 3">
    <name type="scientific">Mesotoga infera</name>
    <dbReference type="NCBI Taxonomy" id="1236046"/>
    <lineage>
        <taxon>Bacteria</taxon>
        <taxon>Thermotogati</taxon>
        <taxon>Thermotogota</taxon>
        <taxon>Thermotogae</taxon>
        <taxon>Kosmotogales</taxon>
        <taxon>Kosmotogaceae</taxon>
        <taxon>Mesotoga</taxon>
    </lineage>
</organism>
<feature type="transmembrane region" description="Helical" evidence="1">
    <location>
        <begin position="6"/>
        <end position="32"/>
    </location>
</feature>
<keyword evidence="1" id="KW-1133">Transmembrane helix</keyword>
<dbReference type="Proteomes" id="UP000250796">
    <property type="component" value="Chromosome MESINF"/>
</dbReference>
<keyword evidence="3" id="KW-1185">Reference proteome</keyword>
<sequence>MDGVMAAMPGIVCAIRFLAVTLLAAIGFNSFYKARG</sequence>
<evidence type="ECO:0000256" key="1">
    <source>
        <dbReference type="SAM" id="Phobius"/>
    </source>
</evidence>
<gene>
    <name evidence="2" type="ORF">MESINF_2397</name>
</gene>
<evidence type="ECO:0000313" key="2">
    <source>
        <dbReference type="EMBL" id="SSC13837.1"/>
    </source>
</evidence>
<dbReference type="EMBL" id="LS974202">
    <property type="protein sequence ID" value="SSC13837.1"/>
    <property type="molecule type" value="Genomic_DNA"/>
</dbReference>
<evidence type="ECO:0000313" key="3">
    <source>
        <dbReference type="Proteomes" id="UP000250796"/>
    </source>
</evidence>
<dbReference type="KEGG" id="minf:MESINF_2397"/>
<keyword evidence="1" id="KW-0812">Transmembrane</keyword>
<dbReference type="AlphaFoldDB" id="A0A7Z7LHI4"/>
<proteinExistence type="predicted"/>
<protein>
    <submittedName>
        <fullName evidence="2">Uncharacterized protein</fullName>
    </submittedName>
</protein>
<keyword evidence="1" id="KW-0472">Membrane</keyword>
<reference evidence="2 3" key="1">
    <citation type="submission" date="2017-01" db="EMBL/GenBank/DDBJ databases">
        <authorList>
            <person name="Erauso G."/>
        </authorList>
    </citation>
    <scope>NUCLEOTIDE SEQUENCE [LARGE SCALE GENOMIC DNA]</scope>
    <source>
        <strain evidence="2">MESINF1</strain>
    </source>
</reference>